<evidence type="ECO:0000313" key="3">
    <source>
        <dbReference type="Proteomes" id="UP001221898"/>
    </source>
</evidence>
<name>A0AAD7R3Q4_9TELE</name>
<feature type="non-terminal residue" evidence="2">
    <location>
        <position position="170"/>
    </location>
</feature>
<feature type="transmembrane region" description="Helical" evidence="1">
    <location>
        <begin position="16"/>
        <end position="36"/>
    </location>
</feature>
<keyword evidence="1" id="KW-0472">Membrane</keyword>
<protein>
    <submittedName>
        <fullName evidence="2">Uncharacterized protein</fullName>
    </submittedName>
</protein>
<reference evidence="2" key="1">
    <citation type="journal article" date="2023" name="Science">
        <title>Genome structures resolve the early diversification of teleost fishes.</title>
        <authorList>
            <person name="Parey E."/>
            <person name="Louis A."/>
            <person name="Montfort J."/>
            <person name="Bouchez O."/>
            <person name="Roques C."/>
            <person name="Iampietro C."/>
            <person name="Lluch J."/>
            <person name="Castinel A."/>
            <person name="Donnadieu C."/>
            <person name="Desvignes T."/>
            <person name="Floi Bucao C."/>
            <person name="Jouanno E."/>
            <person name="Wen M."/>
            <person name="Mejri S."/>
            <person name="Dirks R."/>
            <person name="Jansen H."/>
            <person name="Henkel C."/>
            <person name="Chen W.J."/>
            <person name="Zahm M."/>
            <person name="Cabau C."/>
            <person name="Klopp C."/>
            <person name="Thompson A.W."/>
            <person name="Robinson-Rechavi M."/>
            <person name="Braasch I."/>
            <person name="Lecointre G."/>
            <person name="Bobe J."/>
            <person name="Postlethwait J.H."/>
            <person name="Berthelot C."/>
            <person name="Roest Crollius H."/>
            <person name="Guiguen Y."/>
        </authorList>
    </citation>
    <scope>NUCLEOTIDE SEQUENCE</scope>
    <source>
        <strain evidence="2">NC1722</strain>
    </source>
</reference>
<gene>
    <name evidence="2" type="ORF">AAFF_G00427850</name>
</gene>
<dbReference type="AlphaFoldDB" id="A0AAD7R3Q4"/>
<keyword evidence="3" id="KW-1185">Reference proteome</keyword>
<sequence length="170" mass="19646">RRWKVALTIAPHSTRSFVFIIICIVLIFVCTALSLIQYDRQALLEVCSSLDTDFFSIYRSTCCDPFVLPLLCLLIRRRRRKRRGKRAGILCRSRTRFCNPPLPSILLANVQSLDNKMDELHARINFQRDIANCCVLVFTETWLDPAVPDSAFTPAGFSIYRQDRTTESER</sequence>
<dbReference type="EMBL" id="JAINUG010000901">
    <property type="protein sequence ID" value="KAJ8361755.1"/>
    <property type="molecule type" value="Genomic_DNA"/>
</dbReference>
<dbReference type="Proteomes" id="UP001221898">
    <property type="component" value="Unassembled WGS sequence"/>
</dbReference>
<comment type="caution">
    <text evidence="2">The sequence shown here is derived from an EMBL/GenBank/DDBJ whole genome shotgun (WGS) entry which is preliminary data.</text>
</comment>
<accession>A0AAD7R3Q4</accession>
<feature type="transmembrane region" description="Helical" evidence="1">
    <location>
        <begin position="56"/>
        <end position="75"/>
    </location>
</feature>
<evidence type="ECO:0000256" key="1">
    <source>
        <dbReference type="SAM" id="Phobius"/>
    </source>
</evidence>
<proteinExistence type="predicted"/>
<keyword evidence="1" id="KW-0812">Transmembrane</keyword>
<keyword evidence="1" id="KW-1133">Transmembrane helix</keyword>
<evidence type="ECO:0000313" key="2">
    <source>
        <dbReference type="EMBL" id="KAJ8361755.1"/>
    </source>
</evidence>
<organism evidence="2 3">
    <name type="scientific">Aldrovandia affinis</name>
    <dbReference type="NCBI Taxonomy" id="143900"/>
    <lineage>
        <taxon>Eukaryota</taxon>
        <taxon>Metazoa</taxon>
        <taxon>Chordata</taxon>
        <taxon>Craniata</taxon>
        <taxon>Vertebrata</taxon>
        <taxon>Euteleostomi</taxon>
        <taxon>Actinopterygii</taxon>
        <taxon>Neopterygii</taxon>
        <taxon>Teleostei</taxon>
        <taxon>Notacanthiformes</taxon>
        <taxon>Halosauridae</taxon>
        <taxon>Aldrovandia</taxon>
    </lineage>
</organism>